<dbReference type="Gene3D" id="3.30.160.40">
    <property type="entry name" value="Porphobilinogen deaminase, C-terminal domain"/>
    <property type="match status" value="1"/>
</dbReference>
<comment type="pathway">
    <text evidence="2">Porphyrin-containing compound metabolism; protoporphyrin-IX biosynthesis; coproporphyrinogen-III from 5-aminolevulinate: step 2/4.</text>
</comment>
<evidence type="ECO:0000256" key="3">
    <source>
        <dbReference type="ARBA" id="ARBA00005638"/>
    </source>
</evidence>
<proteinExistence type="inferred from homology"/>
<evidence type="ECO:0000256" key="6">
    <source>
        <dbReference type="ARBA" id="ARBA00023244"/>
    </source>
</evidence>
<keyword evidence="12" id="KW-1185">Reference proteome</keyword>
<comment type="caution">
    <text evidence="11">The sequence shown here is derived from an EMBL/GenBank/DDBJ whole genome shotgun (WGS) entry which is preliminary data.</text>
</comment>
<dbReference type="FunFam" id="3.40.190.10:FF:000004">
    <property type="entry name" value="Porphobilinogen deaminase"/>
    <property type="match status" value="1"/>
</dbReference>
<dbReference type="SUPFAM" id="SSF53850">
    <property type="entry name" value="Periplasmic binding protein-like II"/>
    <property type="match status" value="1"/>
</dbReference>
<dbReference type="NCBIfam" id="TIGR00212">
    <property type="entry name" value="hemC"/>
    <property type="match status" value="1"/>
</dbReference>
<accession>A0A2U2AF58</accession>
<comment type="function">
    <text evidence="1 8">Tetrapolymerization of the monopyrrole PBG into the hydroxymethylbilane pre-uroporphyrinogen in several discrete steps.</text>
</comment>
<dbReference type="SUPFAM" id="SSF54782">
    <property type="entry name" value="Porphobilinogen deaminase (hydroxymethylbilane synthase), C-terminal domain"/>
    <property type="match status" value="1"/>
</dbReference>
<dbReference type="InterPro" id="IPR022418">
    <property type="entry name" value="Porphobilinogen_deaminase_C"/>
</dbReference>
<comment type="catalytic activity">
    <reaction evidence="7 8">
        <text>4 porphobilinogen + H2O = hydroxymethylbilane + 4 NH4(+)</text>
        <dbReference type="Rhea" id="RHEA:13185"/>
        <dbReference type="ChEBI" id="CHEBI:15377"/>
        <dbReference type="ChEBI" id="CHEBI:28938"/>
        <dbReference type="ChEBI" id="CHEBI:57845"/>
        <dbReference type="ChEBI" id="CHEBI:58126"/>
        <dbReference type="EC" id="2.5.1.61"/>
    </reaction>
</comment>
<name>A0A2U2AF58_9GAMM</name>
<dbReference type="FunFam" id="3.40.190.10:FF:000005">
    <property type="entry name" value="Porphobilinogen deaminase"/>
    <property type="match status" value="1"/>
</dbReference>
<dbReference type="GO" id="GO:0006782">
    <property type="term" value="P:protoporphyrinogen IX biosynthetic process"/>
    <property type="evidence" value="ECO:0007669"/>
    <property type="project" value="UniProtKB-UniRule"/>
</dbReference>
<gene>
    <name evidence="8" type="primary">hemC</name>
    <name evidence="11" type="ORF">DC083_05220</name>
</gene>
<dbReference type="HAMAP" id="MF_00260">
    <property type="entry name" value="Porphobil_deam"/>
    <property type="match status" value="1"/>
</dbReference>
<dbReference type="AlphaFoldDB" id="A0A2U2AF58"/>
<feature type="modified residue" description="S-(dipyrrolylmethanemethyl)cysteine" evidence="8">
    <location>
        <position position="241"/>
    </location>
</feature>
<dbReference type="EC" id="2.5.1.61" evidence="8"/>
<dbReference type="InterPro" id="IPR022417">
    <property type="entry name" value="Porphobilin_deaminase_N"/>
</dbReference>
<dbReference type="Proteomes" id="UP000245020">
    <property type="component" value="Unassembled WGS sequence"/>
</dbReference>
<keyword evidence="5 8" id="KW-0808">Transferase</keyword>
<dbReference type="PIRSF" id="PIRSF001438">
    <property type="entry name" value="4pyrrol_synth_OHMeBilane_synth"/>
    <property type="match status" value="1"/>
</dbReference>
<evidence type="ECO:0000256" key="5">
    <source>
        <dbReference type="ARBA" id="ARBA00022679"/>
    </source>
</evidence>
<comment type="cofactor">
    <cofactor evidence="8">
        <name>dipyrromethane</name>
        <dbReference type="ChEBI" id="CHEBI:60342"/>
    </cofactor>
    <text evidence="8">Binds 1 dipyrromethane group covalently.</text>
</comment>
<protein>
    <recommendedName>
        <fullName evidence="8">Porphobilinogen deaminase</fullName>
        <shortName evidence="8">PBG</shortName>
        <ecNumber evidence="8">2.5.1.61</ecNumber>
    </recommendedName>
    <alternativeName>
        <fullName evidence="8">Hydroxymethylbilane synthase</fullName>
        <shortName evidence="8">HMBS</shortName>
    </alternativeName>
    <alternativeName>
        <fullName evidence="8">Pre-uroporphyrinogen synthase</fullName>
    </alternativeName>
</protein>
<dbReference type="GO" id="GO:0004418">
    <property type="term" value="F:hydroxymethylbilane synthase activity"/>
    <property type="evidence" value="ECO:0007669"/>
    <property type="project" value="UniProtKB-UniRule"/>
</dbReference>
<evidence type="ECO:0000259" key="10">
    <source>
        <dbReference type="Pfam" id="PF03900"/>
    </source>
</evidence>
<dbReference type="PROSITE" id="PS00533">
    <property type="entry name" value="PORPHOBILINOGEN_DEAM"/>
    <property type="match status" value="1"/>
</dbReference>
<dbReference type="PANTHER" id="PTHR11557">
    <property type="entry name" value="PORPHOBILINOGEN DEAMINASE"/>
    <property type="match status" value="1"/>
</dbReference>
<evidence type="ECO:0000313" key="11">
    <source>
        <dbReference type="EMBL" id="PWD81291.1"/>
    </source>
</evidence>
<comment type="subunit">
    <text evidence="4 8">Monomer.</text>
</comment>
<dbReference type="Pfam" id="PF01379">
    <property type="entry name" value="Porphobil_deam"/>
    <property type="match status" value="1"/>
</dbReference>
<dbReference type="RefSeq" id="WP_109189184.1">
    <property type="nucleotide sequence ID" value="NZ_BMYA01000003.1"/>
</dbReference>
<dbReference type="Pfam" id="PF03900">
    <property type="entry name" value="Porphobil_deamC"/>
    <property type="match status" value="1"/>
</dbReference>
<dbReference type="UniPathway" id="UPA00251">
    <property type="reaction ID" value="UER00319"/>
</dbReference>
<evidence type="ECO:0000256" key="7">
    <source>
        <dbReference type="ARBA" id="ARBA00048169"/>
    </source>
</evidence>
<evidence type="ECO:0000256" key="8">
    <source>
        <dbReference type="HAMAP-Rule" id="MF_00260"/>
    </source>
</evidence>
<reference evidence="12" key="1">
    <citation type="submission" date="2018-05" db="EMBL/GenBank/DDBJ databases">
        <title>Ignatzschineria dubaiensis sp. nov., isolated from necrotic foot tissues of dromedaries (Camelus dromedarius) and associated maggots in Dubai, United Arab Emirates.</title>
        <authorList>
            <person name="Tsang C.C."/>
            <person name="Tang J.Y.M."/>
            <person name="Fong J.Y.H."/>
            <person name="Kinne J."/>
            <person name="Lee H.H."/>
            <person name="Joseph M."/>
            <person name="Jose S."/>
            <person name="Schuster R.K."/>
            <person name="Tang Y."/>
            <person name="Sivakumar S."/>
            <person name="Chen J.H.K."/>
            <person name="Teng J.L.L."/>
            <person name="Lau S.K.P."/>
            <person name="Wernery U."/>
            <person name="Woo P.C.Y."/>
        </authorList>
    </citation>
    <scope>NUCLEOTIDE SEQUENCE [LARGE SCALE GENOMIC DNA]</scope>
    <source>
        <strain evidence="12">KCTC 22644</strain>
    </source>
</reference>
<dbReference type="FunFam" id="3.30.160.40:FF:000002">
    <property type="entry name" value="Porphobilinogen deaminase"/>
    <property type="match status" value="1"/>
</dbReference>
<dbReference type="CDD" id="cd13646">
    <property type="entry name" value="PBP2_EcHMBS_like"/>
    <property type="match status" value="1"/>
</dbReference>
<keyword evidence="6 8" id="KW-0627">Porphyrin biosynthesis</keyword>
<dbReference type="EMBL" id="QEWQ01000003">
    <property type="protein sequence ID" value="PWD81291.1"/>
    <property type="molecule type" value="Genomic_DNA"/>
</dbReference>
<dbReference type="PANTHER" id="PTHR11557:SF0">
    <property type="entry name" value="PORPHOBILINOGEN DEAMINASE"/>
    <property type="match status" value="1"/>
</dbReference>
<feature type="domain" description="Porphobilinogen deaminase C-terminal" evidence="10">
    <location>
        <begin position="225"/>
        <end position="294"/>
    </location>
</feature>
<dbReference type="OrthoDB" id="9810298at2"/>
<organism evidence="11 12">
    <name type="scientific">Ignatzschineria ureiclastica</name>
    <dbReference type="NCBI Taxonomy" id="472582"/>
    <lineage>
        <taxon>Bacteria</taxon>
        <taxon>Pseudomonadati</taxon>
        <taxon>Pseudomonadota</taxon>
        <taxon>Gammaproteobacteria</taxon>
        <taxon>Cardiobacteriales</taxon>
        <taxon>Ignatzschineriaceae</taxon>
        <taxon>Ignatzschineria</taxon>
    </lineage>
</organism>
<sequence>MKLTIATRESPLALWQANHVKATLLKHFPDLQVELLGMTTKGDQLLSSPLSKIGGKGLFIKELEVAMLEGHADIAVHSMKDVPMASQLPDGLSVPVIMKREDPRDALVSRHYTSLESLPKGAIVGSCSLRRRAQIQALRPDLVLKDLRGNVNTRLQKLDNGEFDAIILAAAGLKRLGFQDQISEYLADTVSLPAVGQGAIGIECKSDNEAVLELIMALNDLDTAICVKAERAFNARLNGGCQAPIAGFAQLTESGLYLRGLVGDLDHGTILFHEITGRPEDAEAIGTALADHLLAQGAKEILDKIYGQA</sequence>
<evidence type="ECO:0000259" key="9">
    <source>
        <dbReference type="Pfam" id="PF01379"/>
    </source>
</evidence>
<dbReference type="InterPro" id="IPR036803">
    <property type="entry name" value="Porphobilinogen_deaminase_C_sf"/>
</dbReference>
<evidence type="ECO:0000256" key="4">
    <source>
        <dbReference type="ARBA" id="ARBA00011245"/>
    </source>
</evidence>
<comment type="miscellaneous">
    <text evidence="8">The porphobilinogen subunits are added to the dipyrromethane group.</text>
</comment>
<feature type="domain" description="Porphobilinogen deaminase N-terminal" evidence="9">
    <location>
        <begin position="3"/>
        <end position="212"/>
    </location>
</feature>
<dbReference type="InterPro" id="IPR022419">
    <property type="entry name" value="Porphobilin_deaminase_cofac_BS"/>
</dbReference>
<evidence type="ECO:0000256" key="2">
    <source>
        <dbReference type="ARBA" id="ARBA00004735"/>
    </source>
</evidence>
<dbReference type="Gene3D" id="3.40.190.10">
    <property type="entry name" value="Periplasmic binding protein-like II"/>
    <property type="match status" value="2"/>
</dbReference>
<evidence type="ECO:0000313" key="12">
    <source>
        <dbReference type="Proteomes" id="UP000245020"/>
    </source>
</evidence>
<dbReference type="GO" id="GO:0005737">
    <property type="term" value="C:cytoplasm"/>
    <property type="evidence" value="ECO:0007669"/>
    <property type="project" value="UniProtKB-UniRule"/>
</dbReference>
<comment type="similarity">
    <text evidence="3 8">Belongs to the HMBS family.</text>
</comment>
<evidence type="ECO:0000256" key="1">
    <source>
        <dbReference type="ARBA" id="ARBA00002869"/>
    </source>
</evidence>
<dbReference type="InterPro" id="IPR000860">
    <property type="entry name" value="HemC"/>
</dbReference>
<dbReference type="PRINTS" id="PR00151">
    <property type="entry name" value="PORPHBDMNASE"/>
</dbReference>